<proteinExistence type="predicted"/>
<dbReference type="InterPro" id="IPR011047">
    <property type="entry name" value="Quinoprotein_ADH-like_sf"/>
</dbReference>
<evidence type="ECO:0000256" key="3">
    <source>
        <dbReference type="PROSITE-ProRule" id="PRU00221"/>
    </source>
</evidence>
<evidence type="ECO:0000256" key="1">
    <source>
        <dbReference type="ARBA" id="ARBA00004604"/>
    </source>
</evidence>
<dbReference type="EMBL" id="JACGWM010000004">
    <property type="protein sequence ID" value="KAL0376401.1"/>
    <property type="molecule type" value="Genomic_DNA"/>
</dbReference>
<gene>
    <name evidence="7" type="ORF">Scaly_0757700</name>
</gene>
<sequence>MSENMGSYKWPNHTPNADFCSFRAASSTATSGAAPPLLLLGLKGTPTKKSKNTPFYVLQLTRLFILFFLFWVLSSQENKMGSSNIRDVLTSFSPSLDLFAITLGDGRIKIWDTGKGQLQTEFADISSTETTSIFGNREGHLTMDYTCMKWLSLEKKKKRKLGSSLLVLGTGSGDVLALDVSAGQLRWRVNNCHPGGVTAVSFPIHGSHIYTTGADGMVCEIDSMSGNVLNKLGASSRAISSLAVSPDGKMIATAAGQVKIFNSSDQKKLQKFSGHPGAVRCMVFSEDGRYVLSSSLVERYVAVWKIDGSKKKSSSVFLAMDHPAVFLDSRCTNSGDADAGLSVLAISEIGICYFWHAKTIDELRNSKPTKINVPCDGGVLKKHKGAVPNVFAAKLQNISEPACGHMLLAFVTALDRSNTEGALLPVPKIFDPIDDKSGTKPSGGTDLTLKEIPEMVCCYNVVHKCCLYVYEGELDSVTLCMEDQLRSLGILGSNDLSTTLDSEILEGIKLDSSMPHKKVKATVSSMEPNAFNLLKGLVDVWESRSQSAKHVLPWICCILVYHSDYVKSQEPKLLDSLYKVAKSKVPAMNSLFQLSGRLQLVSAQIDKATNNRRQVLERDVQEDESEDEDVDEVLYGVDEDSPTDSDSDD</sequence>
<evidence type="ECO:0000256" key="4">
    <source>
        <dbReference type="SAM" id="MobiDB-lite"/>
    </source>
</evidence>
<protein>
    <submittedName>
        <fullName evidence="7">WD repeat-containing protein 43</fullName>
    </submittedName>
</protein>
<dbReference type="SMART" id="SM00320">
    <property type="entry name" value="WD40"/>
    <property type="match status" value="4"/>
</dbReference>
<comment type="caution">
    <text evidence="7">The sequence shown here is derived from an EMBL/GenBank/DDBJ whole genome shotgun (WGS) entry which is preliminary data.</text>
</comment>
<dbReference type="SUPFAM" id="SSF50998">
    <property type="entry name" value="Quinoprotein alcohol dehydrogenase-like"/>
    <property type="match status" value="1"/>
</dbReference>
<dbReference type="InterPro" id="IPR001680">
    <property type="entry name" value="WD40_rpt"/>
</dbReference>
<feature type="transmembrane region" description="Helical" evidence="5">
    <location>
        <begin position="55"/>
        <end position="73"/>
    </location>
</feature>
<name>A0AAW2R8M4_9LAMI</name>
<feature type="compositionally biased region" description="Acidic residues" evidence="4">
    <location>
        <begin position="620"/>
        <end position="649"/>
    </location>
</feature>
<keyword evidence="5" id="KW-0812">Transmembrane</keyword>
<organism evidence="7">
    <name type="scientific">Sesamum calycinum</name>
    <dbReference type="NCBI Taxonomy" id="2727403"/>
    <lineage>
        <taxon>Eukaryota</taxon>
        <taxon>Viridiplantae</taxon>
        <taxon>Streptophyta</taxon>
        <taxon>Embryophyta</taxon>
        <taxon>Tracheophyta</taxon>
        <taxon>Spermatophyta</taxon>
        <taxon>Magnoliopsida</taxon>
        <taxon>eudicotyledons</taxon>
        <taxon>Gunneridae</taxon>
        <taxon>Pentapetalae</taxon>
        <taxon>asterids</taxon>
        <taxon>lamiids</taxon>
        <taxon>Lamiales</taxon>
        <taxon>Pedaliaceae</taxon>
        <taxon>Sesamum</taxon>
    </lineage>
</organism>
<reference evidence="7" key="2">
    <citation type="journal article" date="2024" name="Plant">
        <title>Genomic evolution and insights into agronomic trait innovations of Sesamum species.</title>
        <authorList>
            <person name="Miao H."/>
            <person name="Wang L."/>
            <person name="Qu L."/>
            <person name="Liu H."/>
            <person name="Sun Y."/>
            <person name="Le M."/>
            <person name="Wang Q."/>
            <person name="Wei S."/>
            <person name="Zheng Y."/>
            <person name="Lin W."/>
            <person name="Duan Y."/>
            <person name="Cao H."/>
            <person name="Xiong S."/>
            <person name="Wang X."/>
            <person name="Wei L."/>
            <person name="Li C."/>
            <person name="Ma Q."/>
            <person name="Ju M."/>
            <person name="Zhao R."/>
            <person name="Li G."/>
            <person name="Mu C."/>
            <person name="Tian Q."/>
            <person name="Mei H."/>
            <person name="Zhang T."/>
            <person name="Gao T."/>
            <person name="Zhang H."/>
        </authorList>
    </citation>
    <scope>NUCLEOTIDE SEQUENCE</scope>
    <source>
        <strain evidence="7">KEN8</strain>
    </source>
</reference>
<dbReference type="Gene3D" id="2.130.10.10">
    <property type="entry name" value="YVTN repeat-like/Quinoprotein amine dehydrogenase"/>
    <property type="match status" value="2"/>
</dbReference>
<comment type="subcellular location">
    <subcellularLocation>
        <location evidence="1">Nucleus</location>
        <location evidence="1">Nucleolus</location>
    </subcellularLocation>
</comment>
<dbReference type="PROSITE" id="PS50082">
    <property type="entry name" value="WD_REPEATS_2"/>
    <property type="match status" value="1"/>
</dbReference>
<evidence type="ECO:0000256" key="5">
    <source>
        <dbReference type="SAM" id="Phobius"/>
    </source>
</evidence>
<dbReference type="InterPro" id="IPR015943">
    <property type="entry name" value="WD40/YVTN_repeat-like_dom_sf"/>
</dbReference>
<reference evidence="7" key="1">
    <citation type="submission" date="2020-06" db="EMBL/GenBank/DDBJ databases">
        <authorList>
            <person name="Li T."/>
            <person name="Hu X."/>
            <person name="Zhang T."/>
            <person name="Song X."/>
            <person name="Zhang H."/>
            <person name="Dai N."/>
            <person name="Sheng W."/>
            <person name="Hou X."/>
            <person name="Wei L."/>
        </authorList>
    </citation>
    <scope>NUCLEOTIDE SEQUENCE</scope>
    <source>
        <strain evidence="7">KEN8</strain>
        <tissue evidence="7">Leaf</tissue>
    </source>
</reference>
<dbReference type="AlphaFoldDB" id="A0AAW2R8M4"/>
<keyword evidence="5" id="KW-0472">Membrane</keyword>
<dbReference type="InterPro" id="IPR007148">
    <property type="entry name" value="SSU_processome_Utp12"/>
</dbReference>
<dbReference type="Pfam" id="PF04003">
    <property type="entry name" value="Utp12"/>
    <property type="match status" value="1"/>
</dbReference>
<feature type="repeat" description="WD" evidence="3">
    <location>
        <begin position="272"/>
        <end position="314"/>
    </location>
</feature>
<dbReference type="Pfam" id="PF00400">
    <property type="entry name" value="WD40"/>
    <property type="match status" value="3"/>
</dbReference>
<dbReference type="GO" id="GO:0005730">
    <property type="term" value="C:nucleolus"/>
    <property type="evidence" value="ECO:0007669"/>
    <property type="project" value="UniProtKB-SubCell"/>
</dbReference>
<evidence type="ECO:0000259" key="6">
    <source>
        <dbReference type="Pfam" id="PF04003"/>
    </source>
</evidence>
<keyword evidence="5" id="KW-1133">Transmembrane helix</keyword>
<dbReference type="PANTHER" id="PTHR45290:SF1">
    <property type="entry name" value="OS03G0300300 PROTEIN"/>
    <property type="match status" value="1"/>
</dbReference>
<evidence type="ECO:0000313" key="7">
    <source>
        <dbReference type="EMBL" id="KAL0376401.1"/>
    </source>
</evidence>
<keyword evidence="2" id="KW-0539">Nucleus</keyword>
<feature type="domain" description="Small-subunit processome Utp12" evidence="6">
    <location>
        <begin position="513"/>
        <end position="602"/>
    </location>
</feature>
<feature type="region of interest" description="Disordered" evidence="4">
    <location>
        <begin position="616"/>
        <end position="649"/>
    </location>
</feature>
<accession>A0AAW2R8M4</accession>
<evidence type="ECO:0000256" key="2">
    <source>
        <dbReference type="ARBA" id="ARBA00023242"/>
    </source>
</evidence>
<keyword evidence="3" id="KW-0853">WD repeat</keyword>
<dbReference type="PANTHER" id="PTHR45290">
    <property type="entry name" value="OS03G0300300 PROTEIN"/>
    <property type="match status" value="1"/>
</dbReference>